<evidence type="ECO:0000313" key="2">
    <source>
        <dbReference type="Proteomes" id="UP000265520"/>
    </source>
</evidence>
<proteinExistence type="predicted"/>
<name>A0A392S2U2_9FABA</name>
<protein>
    <submittedName>
        <fullName evidence="1">Uncharacterized protein</fullName>
    </submittedName>
</protein>
<sequence>MLNLGVTQLNEFGLNKPNTHPIVTHNGNAVDIASPATSTHCLKLLPPTFALSLFDEMPQRSGPTLEMEIFGDFNVEGFNGD</sequence>
<keyword evidence="2" id="KW-1185">Reference proteome</keyword>
<dbReference type="AlphaFoldDB" id="A0A392S2U2"/>
<dbReference type="Proteomes" id="UP000265520">
    <property type="component" value="Unassembled WGS sequence"/>
</dbReference>
<reference evidence="1 2" key="1">
    <citation type="journal article" date="2018" name="Front. Plant Sci.">
        <title>Red Clover (Trifolium pratense) and Zigzag Clover (T. medium) - A Picture of Genomic Similarities and Differences.</title>
        <authorList>
            <person name="Dluhosova J."/>
            <person name="Istvanek J."/>
            <person name="Nedelnik J."/>
            <person name="Repkova J."/>
        </authorList>
    </citation>
    <scope>NUCLEOTIDE SEQUENCE [LARGE SCALE GENOMIC DNA]</scope>
    <source>
        <strain evidence="2">cv. 10/8</strain>
        <tissue evidence="1">Leaf</tissue>
    </source>
</reference>
<accession>A0A392S2U2</accession>
<evidence type="ECO:0000313" key="1">
    <source>
        <dbReference type="EMBL" id="MCI43168.1"/>
    </source>
</evidence>
<dbReference type="EMBL" id="LXQA010313732">
    <property type="protein sequence ID" value="MCI43168.1"/>
    <property type="molecule type" value="Genomic_DNA"/>
</dbReference>
<comment type="caution">
    <text evidence="1">The sequence shown here is derived from an EMBL/GenBank/DDBJ whole genome shotgun (WGS) entry which is preliminary data.</text>
</comment>
<organism evidence="1 2">
    <name type="scientific">Trifolium medium</name>
    <dbReference type="NCBI Taxonomy" id="97028"/>
    <lineage>
        <taxon>Eukaryota</taxon>
        <taxon>Viridiplantae</taxon>
        <taxon>Streptophyta</taxon>
        <taxon>Embryophyta</taxon>
        <taxon>Tracheophyta</taxon>
        <taxon>Spermatophyta</taxon>
        <taxon>Magnoliopsida</taxon>
        <taxon>eudicotyledons</taxon>
        <taxon>Gunneridae</taxon>
        <taxon>Pentapetalae</taxon>
        <taxon>rosids</taxon>
        <taxon>fabids</taxon>
        <taxon>Fabales</taxon>
        <taxon>Fabaceae</taxon>
        <taxon>Papilionoideae</taxon>
        <taxon>50 kb inversion clade</taxon>
        <taxon>NPAAA clade</taxon>
        <taxon>Hologalegina</taxon>
        <taxon>IRL clade</taxon>
        <taxon>Trifolieae</taxon>
        <taxon>Trifolium</taxon>
    </lineage>
</organism>